<evidence type="ECO:0008006" key="3">
    <source>
        <dbReference type="Google" id="ProtNLM"/>
    </source>
</evidence>
<keyword evidence="2" id="KW-1185">Reference proteome</keyword>
<evidence type="ECO:0000313" key="2">
    <source>
        <dbReference type="Proteomes" id="UP001150924"/>
    </source>
</evidence>
<dbReference type="AlphaFoldDB" id="A0A9X3EME8"/>
<protein>
    <recommendedName>
        <fullName evidence="3">DUF3806 domain-containing protein</fullName>
    </recommendedName>
</protein>
<dbReference type="RefSeq" id="WP_267768539.1">
    <property type="nucleotide sequence ID" value="NZ_JAPNKE010000002.1"/>
</dbReference>
<comment type="caution">
    <text evidence="1">The sequence shown here is derived from an EMBL/GenBank/DDBJ whole genome shotgun (WGS) entry which is preliminary data.</text>
</comment>
<proteinExistence type="predicted"/>
<name>A0A9X3EME8_9BACT</name>
<accession>A0A9X3EME8</accession>
<gene>
    <name evidence="1" type="ORF">OV079_12555</name>
</gene>
<reference evidence="1" key="1">
    <citation type="submission" date="2022-11" db="EMBL/GenBank/DDBJ databases">
        <title>Minimal conservation of predation-associated metabolite biosynthetic gene clusters underscores biosynthetic potential of Myxococcota including descriptions for ten novel species: Archangium lansinium sp. nov., Myxococcus landrumus sp. nov., Nannocystis bai.</title>
        <authorList>
            <person name="Ahearne A."/>
            <person name="Stevens C."/>
            <person name="Phillips K."/>
        </authorList>
    </citation>
    <scope>NUCLEOTIDE SEQUENCE</scope>
    <source>
        <strain evidence="1">Na p29</strain>
    </source>
</reference>
<dbReference type="Proteomes" id="UP001150924">
    <property type="component" value="Unassembled WGS sequence"/>
</dbReference>
<dbReference type="EMBL" id="JAPNKE010000002">
    <property type="protein sequence ID" value="MCY1006376.1"/>
    <property type="molecule type" value="Genomic_DNA"/>
</dbReference>
<organism evidence="1 2">
    <name type="scientific">Nannocystis pusilla</name>
    <dbReference type="NCBI Taxonomy" id="889268"/>
    <lineage>
        <taxon>Bacteria</taxon>
        <taxon>Pseudomonadati</taxon>
        <taxon>Myxococcota</taxon>
        <taxon>Polyangia</taxon>
        <taxon>Nannocystales</taxon>
        <taxon>Nannocystaceae</taxon>
        <taxon>Nannocystis</taxon>
    </lineage>
</organism>
<sequence length="139" mass="15628">MLGALQLHSREAFQIWLAGDVEVRDELYALIGEPLATDLDSLDVLEAFLLARYRTQRKILQLGEREILDAAARHVGLVMLLNLDGAAWAIELDDEDNAYYRLPIVRLADGAEECPLTMITAALDRRKRGYLRGIVDSYA</sequence>
<evidence type="ECO:0000313" key="1">
    <source>
        <dbReference type="EMBL" id="MCY1006376.1"/>
    </source>
</evidence>